<dbReference type="Proteomes" id="UP000472262">
    <property type="component" value="Unassembled WGS sequence"/>
</dbReference>
<evidence type="ECO:0000313" key="11">
    <source>
        <dbReference type="Ensembl" id="ENSSGRP00000065157.1"/>
    </source>
</evidence>
<proteinExistence type="inferred from homology"/>
<dbReference type="PROSITE" id="PS00469">
    <property type="entry name" value="NDPK"/>
    <property type="match status" value="1"/>
</dbReference>
<dbReference type="InterPro" id="IPR032053">
    <property type="entry name" value="Ribosomal_mS34"/>
</dbReference>
<dbReference type="InterPro" id="IPR001564">
    <property type="entry name" value="Nucleoside_diP_kinase"/>
</dbReference>
<evidence type="ECO:0000256" key="3">
    <source>
        <dbReference type="ARBA" id="ARBA00022679"/>
    </source>
</evidence>
<evidence type="ECO:0000256" key="5">
    <source>
        <dbReference type="ARBA" id="ARBA00044459"/>
    </source>
</evidence>
<feature type="domain" description="Nucleoside diphosphate kinase-like" evidence="10">
    <location>
        <begin position="215"/>
        <end position="352"/>
    </location>
</feature>
<dbReference type="GO" id="GO:0005524">
    <property type="term" value="F:ATP binding"/>
    <property type="evidence" value="ECO:0007669"/>
    <property type="project" value="UniProtKB-KW"/>
</dbReference>
<dbReference type="InParanoid" id="A0A672PNK1"/>
<feature type="binding site" evidence="7">
    <location>
        <position position="305"/>
    </location>
    <ligand>
        <name>ATP</name>
        <dbReference type="ChEBI" id="CHEBI:30616"/>
    </ligand>
</feature>
<comment type="catalytic activity">
    <reaction evidence="6">
        <text>a ribonucleoside 5'-diphosphate + ATP = a ribonucleoside 5'-triphosphate + ADP</text>
        <dbReference type="Rhea" id="RHEA:18113"/>
        <dbReference type="ChEBI" id="CHEBI:30616"/>
        <dbReference type="ChEBI" id="CHEBI:57930"/>
        <dbReference type="ChEBI" id="CHEBI:61557"/>
        <dbReference type="ChEBI" id="CHEBI:456216"/>
        <dbReference type="EC" id="2.7.4.6"/>
    </reaction>
    <physiologicalReaction direction="left-to-right" evidence="6">
        <dbReference type="Rhea" id="RHEA:18114"/>
    </physiologicalReaction>
</comment>
<dbReference type="Gene3D" id="3.30.70.141">
    <property type="entry name" value="Nucleoside diphosphate kinase-like domain"/>
    <property type="match status" value="1"/>
</dbReference>
<feature type="binding site" evidence="7">
    <location>
        <position position="271"/>
    </location>
    <ligand>
        <name>ATP</name>
        <dbReference type="ChEBI" id="CHEBI:30616"/>
    </ligand>
</feature>
<feature type="binding site" evidence="7">
    <location>
        <position position="326"/>
    </location>
    <ligand>
        <name>ATP</name>
        <dbReference type="ChEBI" id="CHEBI:30616"/>
    </ligand>
</feature>
<keyword evidence="3 9" id="KW-0808">Transferase</keyword>
<comment type="similarity">
    <text evidence="2 7 8">Belongs to the NDK family.</text>
</comment>
<evidence type="ECO:0000256" key="8">
    <source>
        <dbReference type="RuleBase" id="RU004011"/>
    </source>
</evidence>
<dbReference type="HAMAP" id="MF_00451">
    <property type="entry name" value="NDP_kinase"/>
    <property type="match status" value="1"/>
</dbReference>
<dbReference type="Pfam" id="PF00334">
    <property type="entry name" value="NDK"/>
    <property type="match status" value="1"/>
</dbReference>
<feature type="binding site" evidence="7">
    <location>
        <position position="299"/>
    </location>
    <ligand>
        <name>ATP</name>
        <dbReference type="ChEBI" id="CHEBI:30616"/>
    </ligand>
</feature>
<evidence type="ECO:0000256" key="4">
    <source>
        <dbReference type="ARBA" id="ARBA00022777"/>
    </source>
</evidence>
<reference evidence="11" key="1">
    <citation type="submission" date="2025-08" db="UniProtKB">
        <authorList>
            <consortium name="Ensembl"/>
        </authorList>
    </citation>
    <scope>IDENTIFICATION</scope>
</reference>
<dbReference type="Ensembl" id="ENSSGRT00000069470.1">
    <property type="protein sequence ID" value="ENSSGRP00000065157.1"/>
    <property type="gene ID" value="ENSSGRG00000033555.1"/>
</dbReference>
<dbReference type="AlphaFoldDB" id="A0A672PNK1"/>
<evidence type="ECO:0000259" key="10">
    <source>
        <dbReference type="SMART" id="SM00562"/>
    </source>
</evidence>
<dbReference type="PRINTS" id="PR01243">
    <property type="entry name" value="NUCDPKINASE"/>
</dbReference>
<dbReference type="PANTHER" id="PTHR28589:SF1">
    <property type="entry name" value="SMALL RIBOSOMAL SUBUNIT PROTEIN MS34"/>
    <property type="match status" value="1"/>
</dbReference>
<dbReference type="EC" id="2.7.4.6" evidence="9"/>
<name>A0A672PNK1_SINGR</name>
<dbReference type="GO" id="GO:0003735">
    <property type="term" value="F:structural constituent of ribosome"/>
    <property type="evidence" value="ECO:0007669"/>
    <property type="project" value="InterPro"/>
</dbReference>
<comment type="catalytic activity">
    <reaction evidence="5">
        <text>a 2'-deoxyribonucleoside 5'-diphosphate + ATP = a 2'-deoxyribonucleoside 5'-triphosphate + ADP</text>
        <dbReference type="Rhea" id="RHEA:44640"/>
        <dbReference type="ChEBI" id="CHEBI:30616"/>
        <dbReference type="ChEBI" id="CHEBI:61560"/>
        <dbReference type="ChEBI" id="CHEBI:73316"/>
        <dbReference type="ChEBI" id="CHEBI:456216"/>
        <dbReference type="EC" id="2.7.4.6"/>
    </reaction>
    <physiologicalReaction direction="left-to-right" evidence="5">
        <dbReference type="Rhea" id="RHEA:44641"/>
    </physiologicalReaction>
</comment>
<dbReference type="SUPFAM" id="SSF54919">
    <property type="entry name" value="Nucleoside diphosphate kinase, NDK"/>
    <property type="match status" value="1"/>
</dbReference>
<evidence type="ECO:0000256" key="1">
    <source>
        <dbReference type="ARBA" id="ARBA00001946"/>
    </source>
</evidence>
<dbReference type="NCBIfam" id="NF001908">
    <property type="entry name" value="PRK00668.1"/>
    <property type="match status" value="1"/>
</dbReference>
<dbReference type="GO" id="GO:0006241">
    <property type="term" value="P:CTP biosynthetic process"/>
    <property type="evidence" value="ECO:0007669"/>
    <property type="project" value="InterPro"/>
</dbReference>
<protein>
    <recommendedName>
        <fullName evidence="9">Nucleoside diphosphate kinase</fullName>
        <ecNumber evidence="9">2.7.4.6</ecNumber>
    </recommendedName>
</protein>
<keyword evidence="9" id="KW-0067">ATP-binding</keyword>
<dbReference type="PROSITE" id="PS51374">
    <property type="entry name" value="NDPK_LIKE"/>
    <property type="match status" value="1"/>
</dbReference>
<dbReference type="Pfam" id="PF16053">
    <property type="entry name" value="MRP-S34"/>
    <property type="match status" value="1"/>
</dbReference>
<dbReference type="InterPro" id="IPR036850">
    <property type="entry name" value="NDK-like_dom_sf"/>
</dbReference>
<accession>A0A672PNK1</accession>
<dbReference type="GO" id="GO:0006183">
    <property type="term" value="P:GTP biosynthetic process"/>
    <property type="evidence" value="ECO:0007669"/>
    <property type="project" value="InterPro"/>
</dbReference>
<comment type="cofactor">
    <cofactor evidence="1">
        <name>Mg(2+)</name>
        <dbReference type="ChEBI" id="CHEBI:18420"/>
    </cofactor>
</comment>
<evidence type="ECO:0000256" key="9">
    <source>
        <dbReference type="RuleBase" id="RU004013"/>
    </source>
</evidence>
<dbReference type="FunFam" id="3.30.70.141:FF:000002">
    <property type="entry name" value="Nucleoside diphosphate kinase"/>
    <property type="match status" value="1"/>
</dbReference>
<dbReference type="InterPro" id="IPR034907">
    <property type="entry name" value="NDK-like_dom"/>
</dbReference>
<evidence type="ECO:0000313" key="12">
    <source>
        <dbReference type="Proteomes" id="UP000472262"/>
    </source>
</evidence>
<keyword evidence="4 9" id="KW-0418">Kinase</keyword>
<organism evidence="11 12">
    <name type="scientific">Sinocyclocheilus grahami</name>
    <name type="common">Dianchi golden-line fish</name>
    <name type="synonym">Barbus grahami</name>
    <dbReference type="NCBI Taxonomy" id="75366"/>
    <lineage>
        <taxon>Eukaryota</taxon>
        <taxon>Metazoa</taxon>
        <taxon>Chordata</taxon>
        <taxon>Craniata</taxon>
        <taxon>Vertebrata</taxon>
        <taxon>Euteleostomi</taxon>
        <taxon>Actinopterygii</taxon>
        <taxon>Neopterygii</taxon>
        <taxon>Teleostei</taxon>
        <taxon>Ostariophysi</taxon>
        <taxon>Cypriniformes</taxon>
        <taxon>Cyprinidae</taxon>
        <taxon>Cyprininae</taxon>
        <taxon>Sinocyclocheilus</taxon>
    </lineage>
</organism>
<dbReference type="PANTHER" id="PTHR28589">
    <property type="entry name" value="28S RIBOSOMAL PROTEIN S34, MITOCHONDRIAL"/>
    <property type="match status" value="1"/>
</dbReference>
<keyword evidence="9" id="KW-0547">Nucleotide-binding</keyword>
<dbReference type="SMART" id="SM00562">
    <property type="entry name" value="NDK"/>
    <property type="match status" value="1"/>
</dbReference>
<gene>
    <name evidence="11" type="primary">nme3</name>
</gene>
<reference evidence="11" key="2">
    <citation type="submission" date="2025-09" db="UniProtKB">
        <authorList>
            <consortium name="Ensembl"/>
        </authorList>
    </citation>
    <scope>IDENTIFICATION</scope>
</reference>
<evidence type="ECO:0000256" key="2">
    <source>
        <dbReference type="ARBA" id="ARBA00008142"/>
    </source>
</evidence>
<feature type="active site" description="Pros-phosphohistidine intermediate" evidence="7">
    <location>
        <position position="329"/>
    </location>
</feature>
<keyword evidence="12" id="KW-1185">Reference proteome</keyword>
<dbReference type="GO" id="GO:0005739">
    <property type="term" value="C:mitochondrion"/>
    <property type="evidence" value="ECO:0007669"/>
    <property type="project" value="InterPro"/>
</dbReference>
<feature type="binding site" evidence="7">
    <location>
        <position position="223"/>
    </location>
    <ligand>
        <name>ATP</name>
        <dbReference type="ChEBI" id="CHEBI:30616"/>
    </ligand>
</feature>
<sequence length="363" mass="42570">MVKKKRLRLIAEMARKIRAYRELKNRPQDSQRYALDYDTMTRPFTGKKLPVLAWKDVRQETRLFLLLAGMRMFGVGRLFTRKSWLDEHTEPCYWKITKVKVDYTAENMDHGKAWGVLTFKGKEEAREREVDKVMYHDWRLVPKHEEEVFKRCEPVPEPPVRYARYPPLLRAMILAQQAKQLGVDASTVPEPTLPLKRDALLNYEYFRNQGWTGTNERTFIAVKPDGVQRRLLGEIIRRFERKGFKLVGMKLLQASEEELRQHYGDLREKPFYSGLVKYMSSGPIVAMVWQGLDVVKTARKMLGETNPADSLPGTIRGDYCVEVGRNVIHGSDSVESAQREISLWFKHHELFCWEECIEPWIYA</sequence>
<dbReference type="FunCoup" id="A0A672PNK1">
    <property type="interactions" value="602"/>
</dbReference>
<evidence type="ECO:0000256" key="7">
    <source>
        <dbReference type="PROSITE-ProRule" id="PRU00706"/>
    </source>
</evidence>
<dbReference type="GO" id="GO:0006228">
    <property type="term" value="P:UTP biosynthetic process"/>
    <property type="evidence" value="ECO:0007669"/>
    <property type="project" value="InterPro"/>
</dbReference>
<dbReference type="CDD" id="cd04413">
    <property type="entry name" value="NDPk_I"/>
    <property type="match status" value="1"/>
</dbReference>
<dbReference type="InterPro" id="IPR023005">
    <property type="entry name" value="Nucleoside_diP_kinase_AS"/>
</dbReference>
<dbReference type="GO" id="GO:0004550">
    <property type="term" value="F:nucleoside diphosphate kinase activity"/>
    <property type="evidence" value="ECO:0007669"/>
    <property type="project" value="UniProtKB-EC"/>
</dbReference>
<evidence type="ECO:0000256" key="6">
    <source>
        <dbReference type="ARBA" id="ARBA00044469"/>
    </source>
</evidence>
<feature type="binding site" evidence="7">
    <location>
        <position position="316"/>
    </location>
    <ligand>
        <name>ATP</name>
        <dbReference type="ChEBI" id="CHEBI:30616"/>
    </ligand>
</feature>